<dbReference type="Gene3D" id="1.10.10.10">
    <property type="entry name" value="Winged helix-like DNA-binding domain superfamily/Winged helix DNA-binding domain"/>
    <property type="match status" value="1"/>
</dbReference>
<dbReference type="PANTHER" id="PTHR10815">
    <property type="entry name" value="METHYLATED-DNA--PROTEIN-CYSTEINE METHYLTRANSFERASE"/>
    <property type="match status" value="1"/>
</dbReference>
<dbReference type="Gene3D" id="3.30.160.70">
    <property type="entry name" value="Methylated DNA-protein cysteine methyltransferase domain"/>
    <property type="match status" value="1"/>
</dbReference>
<comment type="catalytic activity">
    <reaction evidence="1 9">
        <text>a 4-O-methyl-thymidine in DNA + L-cysteinyl-[protein] = a thymidine in DNA + S-methyl-L-cysteinyl-[protein]</text>
        <dbReference type="Rhea" id="RHEA:53428"/>
        <dbReference type="Rhea" id="RHEA-COMP:10131"/>
        <dbReference type="Rhea" id="RHEA-COMP:10132"/>
        <dbReference type="Rhea" id="RHEA-COMP:13555"/>
        <dbReference type="Rhea" id="RHEA-COMP:13556"/>
        <dbReference type="ChEBI" id="CHEBI:29950"/>
        <dbReference type="ChEBI" id="CHEBI:82612"/>
        <dbReference type="ChEBI" id="CHEBI:137386"/>
        <dbReference type="ChEBI" id="CHEBI:137387"/>
        <dbReference type="EC" id="2.1.1.63"/>
    </reaction>
</comment>
<evidence type="ECO:0000256" key="3">
    <source>
        <dbReference type="ARBA" id="ARBA00022490"/>
    </source>
</evidence>
<evidence type="ECO:0000256" key="1">
    <source>
        <dbReference type="ARBA" id="ARBA00001286"/>
    </source>
</evidence>
<dbReference type="HAMAP" id="MF_00772">
    <property type="entry name" value="OGT"/>
    <property type="match status" value="1"/>
</dbReference>
<keyword evidence="7 9" id="KW-0234">DNA repair</keyword>
<dbReference type="InterPro" id="IPR014048">
    <property type="entry name" value="MethylDNA_cys_MeTrfase_DNA-bd"/>
</dbReference>
<dbReference type="FunFam" id="1.10.10.10:FF:000214">
    <property type="entry name" value="Methylated-DNA--protein-cysteine methyltransferase"/>
    <property type="match status" value="1"/>
</dbReference>
<dbReference type="AlphaFoldDB" id="A0A1I2TDQ8"/>
<dbReference type="GO" id="GO:0032259">
    <property type="term" value="P:methylation"/>
    <property type="evidence" value="ECO:0007669"/>
    <property type="project" value="UniProtKB-KW"/>
</dbReference>
<dbReference type="GO" id="GO:0006307">
    <property type="term" value="P:DNA alkylation repair"/>
    <property type="evidence" value="ECO:0007669"/>
    <property type="project" value="UniProtKB-UniRule"/>
</dbReference>
<dbReference type="NCBIfam" id="TIGR00589">
    <property type="entry name" value="ogt"/>
    <property type="match status" value="1"/>
</dbReference>
<keyword evidence="3 9" id="KW-0963">Cytoplasm</keyword>
<reference evidence="13" key="1">
    <citation type="submission" date="2016-10" db="EMBL/GenBank/DDBJ databases">
        <authorList>
            <person name="Varghese N."/>
            <person name="Submissions S."/>
        </authorList>
    </citation>
    <scope>NUCLEOTIDE SEQUENCE [LARGE SCALE GENOMIC DNA]</scope>
    <source>
        <strain evidence="13">ATCC 700379</strain>
    </source>
</reference>
<organism evidence="12 13">
    <name type="scientific">Sporolactobacillus nakayamae</name>
    <dbReference type="NCBI Taxonomy" id="269670"/>
    <lineage>
        <taxon>Bacteria</taxon>
        <taxon>Bacillati</taxon>
        <taxon>Bacillota</taxon>
        <taxon>Bacilli</taxon>
        <taxon>Bacillales</taxon>
        <taxon>Sporolactobacillaceae</taxon>
        <taxon>Sporolactobacillus</taxon>
    </lineage>
</organism>
<dbReference type="Proteomes" id="UP000198752">
    <property type="component" value="Unassembled WGS sequence"/>
</dbReference>
<dbReference type="STRING" id="269670.SAMN02982927_02267"/>
<evidence type="ECO:0000313" key="12">
    <source>
        <dbReference type="EMBL" id="SFG62980.1"/>
    </source>
</evidence>
<dbReference type="SUPFAM" id="SSF46767">
    <property type="entry name" value="Methylated DNA-protein cysteine methyltransferase, C-terminal domain"/>
    <property type="match status" value="1"/>
</dbReference>
<comment type="subcellular location">
    <subcellularLocation>
        <location evidence="9">Cytoplasm</location>
    </subcellularLocation>
</comment>
<evidence type="ECO:0000256" key="8">
    <source>
        <dbReference type="ARBA" id="ARBA00049348"/>
    </source>
</evidence>
<comment type="similarity">
    <text evidence="2 9">Belongs to the MGMT family.</text>
</comment>
<evidence type="ECO:0000256" key="9">
    <source>
        <dbReference type="HAMAP-Rule" id="MF_00772"/>
    </source>
</evidence>
<evidence type="ECO:0000256" key="7">
    <source>
        <dbReference type="ARBA" id="ARBA00023204"/>
    </source>
</evidence>
<keyword evidence="6 9" id="KW-0227">DNA damage</keyword>
<dbReference type="Pfam" id="PF01035">
    <property type="entry name" value="DNA_binding_1"/>
    <property type="match status" value="1"/>
</dbReference>
<evidence type="ECO:0000259" key="10">
    <source>
        <dbReference type="Pfam" id="PF01035"/>
    </source>
</evidence>
<dbReference type="EC" id="2.1.1.63" evidence="9"/>
<evidence type="ECO:0000259" key="11">
    <source>
        <dbReference type="Pfam" id="PF02870"/>
    </source>
</evidence>
<dbReference type="InterPro" id="IPR023546">
    <property type="entry name" value="MGMT"/>
</dbReference>
<feature type="domain" description="Methylguanine DNA methyltransferase ribonuclease-like" evidence="11">
    <location>
        <begin position="12"/>
        <end position="85"/>
    </location>
</feature>
<evidence type="ECO:0000256" key="2">
    <source>
        <dbReference type="ARBA" id="ARBA00008711"/>
    </source>
</evidence>
<feature type="active site" description="Nucleophile; methyl group acceptor" evidence="9">
    <location>
        <position position="142"/>
    </location>
</feature>
<dbReference type="InterPro" id="IPR008332">
    <property type="entry name" value="MethylG_MeTrfase_N"/>
</dbReference>
<evidence type="ECO:0000256" key="4">
    <source>
        <dbReference type="ARBA" id="ARBA00022603"/>
    </source>
</evidence>
<dbReference type="OrthoDB" id="9802228at2"/>
<dbReference type="RefSeq" id="WP_093673023.1">
    <property type="nucleotide sequence ID" value="NZ_FOOY01000015.1"/>
</dbReference>
<dbReference type="InterPro" id="IPR001497">
    <property type="entry name" value="MethylDNA_cys_MeTrfase_AS"/>
</dbReference>
<feature type="domain" description="Methylated-DNA-[protein]-cysteine S-methyltransferase DNA binding" evidence="10">
    <location>
        <begin position="91"/>
        <end position="170"/>
    </location>
</feature>
<keyword evidence="13" id="KW-1185">Reference proteome</keyword>
<evidence type="ECO:0000313" key="13">
    <source>
        <dbReference type="Proteomes" id="UP000198752"/>
    </source>
</evidence>
<dbReference type="GO" id="GO:0005737">
    <property type="term" value="C:cytoplasm"/>
    <property type="evidence" value="ECO:0007669"/>
    <property type="project" value="UniProtKB-SubCell"/>
</dbReference>
<name>A0A1I2TDQ8_9BACL</name>
<dbReference type="EMBL" id="FOOY01000015">
    <property type="protein sequence ID" value="SFG62980.1"/>
    <property type="molecule type" value="Genomic_DNA"/>
</dbReference>
<keyword evidence="4 9" id="KW-0489">Methyltransferase</keyword>
<dbReference type="CDD" id="cd06445">
    <property type="entry name" value="ATase"/>
    <property type="match status" value="1"/>
</dbReference>
<accession>A0A1I2TDQ8</accession>
<comment type="function">
    <text evidence="9">Involved in the cellular defense against the biological effects of O6-methylguanine (O6-MeG) and O4-methylthymine (O4-MeT) in DNA. Repairs the methylated nucleobase in DNA by stoichiometrically transferring the methyl group to a cysteine residue in the enzyme. This is a suicide reaction: the enzyme is irreversibly inactivated.</text>
</comment>
<gene>
    <name evidence="12" type="ORF">SAMN02982927_02267</name>
</gene>
<dbReference type="PANTHER" id="PTHR10815:SF5">
    <property type="entry name" value="METHYLATED-DNA--PROTEIN-CYSTEINE METHYLTRANSFERASE"/>
    <property type="match status" value="1"/>
</dbReference>
<dbReference type="GO" id="GO:0003908">
    <property type="term" value="F:methylated-DNA-[protein]-cysteine S-methyltransferase activity"/>
    <property type="evidence" value="ECO:0007669"/>
    <property type="project" value="UniProtKB-UniRule"/>
</dbReference>
<comment type="catalytic activity">
    <reaction evidence="8 9">
        <text>a 6-O-methyl-2'-deoxyguanosine in DNA + L-cysteinyl-[protein] = S-methyl-L-cysteinyl-[protein] + a 2'-deoxyguanosine in DNA</text>
        <dbReference type="Rhea" id="RHEA:24000"/>
        <dbReference type="Rhea" id="RHEA-COMP:10131"/>
        <dbReference type="Rhea" id="RHEA-COMP:10132"/>
        <dbReference type="Rhea" id="RHEA-COMP:11367"/>
        <dbReference type="Rhea" id="RHEA-COMP:11368"/>
        <dbReference type="ChEBI" id="CHEBI:29950"/>
        <dbReference type="ChEBI" id="CHEBI:82612"/>
        <dbReference type="ChEBI" id="CHEBI:85445"/>
        <dbReference type="ChEBI" id="CHEBI:85448"/>
        <dbReference type="EC" id="2.1.1.63"/>
    </reaction>
</comment>
<keyword evidence="5 9" id="KW-0808">Transferase</keyword>
<dbReference type="PROSITE" id="PS00374">
    <property type="entry name" value="MGMT"/>
    <property type="match status" value="1"/>
</dbReference>
<protein>
    <recommendedName>
        <fullName evidence="9">Methylated-DNA--protein-cysteine methyltransferase</fullName>
        <ecNumber evidence="9">2.1.1.63</ecNumber>
    </recommendedName>
    <alternativeName>
        <fullName evidence="9">6-O-methylguanine-DNA methyltransferase</fullName>
        <shortName evidence="9">MGMT</shortName>
    </alternativeName>
    <alternativeName>
        <fullName evidence="9">O-6-methylguanine-DNA-alkyltransferase</fullName>
    </alternativeName>
</protein>
<dbReference type="SUPFAM" id="SSF53155">
    <property type="entry name" value="Methylated DNA-protein cysteine methyltransferase domain"/>
    <property type="match status" value="1"/>
</dbReference>
<dbReference type="Pfam" id="PF02870">
    <property type="entry name" value="Methyltransf_1N"/>
    <property type="match status" value="1"/>
</dbReference>
<proteinExistence type="inferred from homology"/>
<evidence type="ECO:0000256" key="5">
    <source>
        <dbReference type="ARBA" id="ARBA00022679"/>
    </source>
</evidence>
<dbReference type="InterPro" id="IPR036631">
    <property type="entry name" value="MGMT_N_sf"/>
</dbReference>
<sequence>MDQTNYLAVHELETSIGMLTLAVYEQQLCHLDFGSLEENQAKLMLWAEKHGLPSVLEEDQTHCAEAARQLHDYFNDDRKTFTLKLLMKGTEFQRKVWTALAAIPYGETRSYKDIAREVKNPKGVRAIGMANNRNPIPIIVPCHRVIGADGSLVGYGGGLKTKQFLLTFERQ</sequence>
<dbReference type="InterPro" id="IPR036217">
    <property type="entry name" value="MethylDNA_cys_MeTrfase_DNAb"/>
</dbReference>
<comment type="miscellaneous">
    <text evidence="9">This enzyme catalyzes only one turnover and therefore is not strictly catalytic. According to one definition, an enzyme is a biocatalyst that acts repeatedly and over many reaction cycles.</text>
</comment>
<dbReference type="InterPro" id="IPR036388">
    <property type="entry name" value="WH-like_DNA-bd_sf"/>
</dbReference>
<evidence type="ECO:0000256" key="6">
    <source>
        <dbReference type="ARBA" id="ARBA00022763"/>
    </source>
</evidence>